<dbReference type="EMBL" id="BK061789">
    <property type="protein sequence ID" value="DAZ90763.1"/>
    <property type="molecule type" value="Viral_cRNA"/>
</dbReference>
<keyword evidence="2 9" id="KW-1139">Helical capsid protein</keyword>
<evidence type="ECO:0000256" key="5">
    <source>
        <dbReference type="ARBA" id="ARBA00022884"/>
    </source>
</evidence>
<keyword evidence="3 9" id="KW-0167">Capsid protein</keyword>
<keyword evidence="4 9" id="KW-0946">Virion</keyword>
<evidence type="ECO:0000256" key="4">
    <source>
        <dbReference type="ARBA" id="ARBA00022844"/>
    </source>
</evidence>
<proteinExistence type="inferred from homology"/>
<evidence type="ECO:0000256" key="3">
    <source>
        <dbReference type="ARBA" id="ARBA00022561"/>
    </source>
</evidence>
<evidence type="ECO:0000256" key="9">
    <source>
        <dbReference type="RuleBase" id="RU369108"/>
    </source>
</evidence>
<comment type="subunit">
    <text evidence="9">Homomultimerizes to form the nucleocapsid. Binds to viral genomic RNA.</text>
</comment>
<dbReference type="GO" id="GO:1990904">
    <property type="term" value="C:ribonucleoprotein complex"/>
    <property type="evidence" value="ECO:0007669"/>
    <property type="project" value="UniProtKB-UniRule"/>
</dbReference>
<evidence type="ECO:0000256" key="6">
    <source>
        <dbReference type="ARBA" id="ARBA00023086"/>
    </source>
</evidence>
<evidence type="ECO:0000313" key="10">
    <source>
        <dbReference type="EMBL" id="DAZ90763.1"/>
    </source>
</evidence>
<evidence type="ECO:0000256" key="1">
    <source>
        <dbReference type="ARBA" id="ARBA00014389"/>
    </source>
</evidence>
<keyword evidence="7 9" id="KW-0687">Ribonucleoprotein</keyword>
<keyword evidence="6 9" id="KW-0543">Viral nucleoprotein</keyword>
<comment type="subcellular location">
    <subcellularLocation>
        <location evidence="9">Virion</location>
    </subcellularLocation>
    <subcellularLocation>
        <location evidence="9">Host cytoplasm</location>
    </subcellularLocation>
</comment>
<dbReference type="GO" id="GO:0030430">
    <property type="term" value="C:host cell cytoplasm"/>
    <property type="evidence" value="ECO:0007669"/>
    <property type="project" value="UniProtKB-SubCell"/>
</dbReference>
<name>A0A9N7AAM9_9RHAB</name>
<comment type="function">
    <text evidence="9">Encapsidates the genome, protecting it from nucleases. The encapsidated genomic RNA is termed the nucleocapsid (NC) and serves as template for viral transcription and replication.</text>
</comment>
<keyword evidence="5 9" id="KW-0694">RNA-binding</keyword>
<organism evidence="10">
    <name type="scientific">Ophrys virus 1</name>
    <dbReference type="NCBI Taxonomy" id="2977977"/>
    <lineage>
        <taxon>Viruses</taxon>
        <taxon>Riboviria</taxon>
        <taxon>Orthornavirae</taxon>
        <taxon>Negarnaviricota</taxon>
        <taxon>Haploviricotina</taxon>
        <taxon>Monjiviricetes</taxon>
        <taxon>Mononegavirales</taxon>
        <taxon>Rhabdoviridae</taxon>
    </lineage>
</organism>
<dbReference type="GO" id="GO:0019029">
    <property type="term" value="C:helical viral capsid"/>
    <property type="evidence" value="ECO:0007669"/>
    <property type="project" value="UniProtKB-UniRule"/>
</dbReference>
<dbReference type="InterPro" id="IPR004902">
    <property type="entry name" value="Rhabdo_ncap_2"/>
</dbReference>
<keyword evidence="9" id="KW-1035">Host cytoplasm</keyword>
<reference evidence="10" key="1">
    <citation type="journal article" date="2022" name="bioRxiv">
        <title>Unlocking the hidden genetic diversity of varicosaviruses, the neglected plant rhabdoviruses.</title>
        <authorList>
            <person name="Bejerman N."/>
            <person name="Dietzgen R.G."/>
            <person name="Debat H."/>
        </authorList>
    </citation>
    <scope>NUCLEOTIDE SEQUENCE</scope>
</reference>
<dbReference type="Pfam" id="PF03216">
    <property type="entry name" value="Rhabdo_ncap_2"/>
    <property type="match status" value="1"/>
</dbReference>
<evidence type="ECO:0000256" key="7">
    <source>
        <dbReference type="ARBA" id="ARBA00023274"/>
    </source>
</evidence>
<comment type="similarity">
    <text evidence="9">Belongs to the nucleorhabdovirus nucleocapsid protein family.</text>
</comment>
<protein>
    <recommendedName>
        <fullName evidence="1 9">Nucleoprotein</fullName>
        <shortName evidence="9">NP</shortName>
        <shortName evidence="9">Protein N</shortName>
    </recommendedName>
    <alternativeName>
        <fullName evidence="8 9">Nucleocapsid protein</fullName>
    </alternativeName>
</protein>
<evidence type="ECO:0000256" key="2">
    <source>
        <dbReference type="ARBA" id="ARBA00022497"/>
    </source>
</evidence>
<dbReference type="GO" id="GO:0003723">
    <property type="term" value="F:RNA binding"/>
    <property type="evidence" value="ECO:0007669"/>
    <property type="project" value="UniProtKB-UniRule"/>
</dbReference>
<sequence>MTTAREDLHDLPAVRSARDQLLQFRASQVAENDYTHLPLQPEVYHGTIPTDAYRRIDIGTRDLLQEKLDAYDQEDLQITEISAEFAAVTSITSDTRVSRHDFPDDVFISERAIEAYYSVDEEVARVGRLVMPMYSSGFSKRGAAYLFFLAHHTKVPNSDYKEFLFPDMNLLFSLNDIQYTHYSEEYMAIDNFIGTLEPYKDPKLEAAYYSFIATCTFRLFTKSPGNFLLAWGHILDGFGKFYGEKPNINIPSPSENAVASLSNFLTADDKMRMSLYRLLYKANESDRHKGLKNYMYDIHLSNTGLHIVSIFADLVKALNCSPALVLTALKSPMYSAQLNGLVKFIQLMSNDDEKHKRRMWRYGRLFDEDFMAELQTKRCPIFVYVLAYALQLEAPSTHKDILKIAQLKDVSADNQRKAKKVSEKLLRMVKYYLTARGEANVFKILAS</sequence>
<accession>A0A9N7AAM9</accession>
<dbReference type="GO" id="GO:0019013">
    <property type="term" value="C:viral nucleocapsid"/>
    <property type="evidence" value="ECO:0007669"/>
    <property type="project" value="UniProtKB-UniRule"/>
</dbReference>
<evidence type="ECO:0000256" key="8">
    <source>
        <dbReference type="ARBA" id="ARBA00033344"/>
    </source>
</evidence>